<name>A0A7R8WBV8_9CRUS</name>
<sequence length="251" mass="28306">MFRRLRNNHRRKGADITAAGGKTRPRAQSVGSTISEGDRSPSLASLSTRGSTITAPVPPPTAVVLSPEDSPADLLEGRVELNVTLPSGHQKKMFTERRPITQRKPMASQVRRYQEEIPEEFQEEIPKEFQEEIPKEFQEEIPKEFQESSKSSSVPLFLPDKASAGAYREHVRPDVDPVVHFRWSTPAPLLPKIDYDRPLLGPKSEAETPMMDLLIQLAKANNLQPGDHALRVYDERRMDHVQYQPNTPIGE</sequence>
<feature type="region of interest" description="Disordered" evidence="1">
    <location>
        <begin position="1"/>
        <end position="68"/>
    </location>
</feature>
<organism evidence="2">
    <name type="scientific">Cyprideis torosa</name>
    <dbReference type="NCBI Taxonomy" id="163714"/>
    <lineage>
        <taxon>Eukaryota</taxon>
        <taxon>Metazoa</taxon>
        <taxon>Ecdysozoa</taxon>
        <taxon>Arthropoda</taxon>
        <taxon>Crustacea</taxon>
        <taxon>Oligostraca</taxon>
        <taxon>Ostracoda</taxon>
        <taxon>Podocopa</taxon>
        <taxon>Podocopida</taxon>
        <taxon>Cytherocopina</taxon>
        <taxon>Cytheroidea</taxon>
        <taxon>Cytherideidae</taxon>
        <taxon>Cyprideis</taxon>
    </lineage>
</organism>
<accession>A0A7R8WBV8</accession>
<dbReference type="EMBL" id="OB660796">
    <property type="protein sequence ID" value="CAD7226296.1"/>
    <property type="molecule type" value="Genomic_DNA"/>
</dbReference>
<proteinExistence type="predicted"/>
<reference evidence="2" key="1">
    <citation type="submission" date="2020-11" db="EMBL/GenBank/DDBJ databases">
        <authorList>
            <person name="Tran Van P."/>
        </authorList>
    </citation>
    <scope>NUCLEOTIDE SEQUENCE</scope>
</reference>
<evidence type="ECO:0000256" key="1">
    <source>
        <dbReference type="SAM" id="MobiDB-lite"/>
    </source>
</evidence>
<feature type="compositionally biased region" description="Polar residues" evidence="1">
    <location>
        <begin position="42"/>
        <end position="53"/>
    </location>
</feature>
<dbReference type="OrthoDB" id="8882621at2759"/>
<gene>
    <name evidence="2" type="ORF">CTOB1V02_LOCUS4217</name>
</gene>
<feature type="compositionally biased region" description="Basic residues" evidence="1">
    <location>
        <begin position="1"/>
        <end position="12"/>
    </location>
</feature>
<dbReference type="AlphaFoldDB" id="A0A7R8WBV8"/>
<evidence type="ECO:0000313" key="2">
    <source>
        <dbReference type="EMBL" id="CAD7226296.1"/>
    </source>
</evidence>
<protein>
    <submittedName>
        <fullName evidence="2">Uncharacterized protein</fullName>
    </submittedName>
</protein>